<protein>
    <submittedName>
        <fullName evidence="1">Uncharacterized protein</fullName>
    </submittedName>
</protein>
<comment type="caution">
    <text evidence="1">The sequence shown here is derived from an EMBL/GenBank/DDBJ whole genome shotgun (WGS) entry which is preliminary data.</text>
</comment>
<name>A0A2M8WQK0_9RHOB</name>
<dbReference type="EMBL" id="PGTY01000001">
    <property type="protein sequence ID" value="PJI93209.1"/>
    <property type="molecule type" value="Genomic_DNA"/>
</dbReference>
<dbReference type="OrthoDB" id="9852804at2"/>
<sequence length="300" mass="32928">MSDQPTITVDVNDQVAIDILGAIEFPLEFNIPGDRKSLQLEGQIPIGEAEIISVERIVDGEAEDQSEIHEIGELFEQAILGALSELERGLLNTDEISGSELALISKIANLQQDGALTLKAANAGTLDEIGEALSAVVNKKFFEFSVLWAQLRIVDRPKVDLGNPIRVLDLSTRSRAKAEGCIKVFGKRYCARVTSPWIRVDGQEAALNLITSGTVVSARPRFKNLDFVITIKILRWRFKIKIGLTTLVNRYFDRLPPAEIADLSAFEQPIPFSSSQTKLKGISISTVEGGLRLTAETEVV</sequence>
<gene>
    <name evidence="1" type="ORF">BC777_2080</name>
</gene>
<dbReference type="RefSeq" id="WP_100367931.1">
    <property type="nucleotide sequence ID" value="NZ_PGTY01000001.1"/>
</dbReference>
<proteinExistence type="predicted"/>
<accession>A0A2M8WQK0</accession>
<dbReference type="Proteomes" id="UP000228531">
    <property type="component" value="Unassembled WGS sequence"/>
</dbReference>
<keyword evidence="2" id="KW-1185">Reference proteome</keyword>
<dbReference type="AlphaFoldDB" id="A0A2M8WQK0"/>
<evidence type="ECO:0000313" key="1">
    <source>
        <dbReference type="EMBL" id="PJI93209.1"/>
    </source>
</evidence>
<organism evidence="1 2">
    <name type="scientific">Yoonia maricola</name>
    <dbReference type="NCBI Taxonomy" id="420999"/>
    <lineage>
        <taxon>Bacteria</taxon>
        <taxon>Pseudomonadati</taxon>
        <taxon>Pseudomonadota</taxon>
        <taxon>Alphaproteobacteria</taxon>
        <taxon>Rhodobacterales</taxon>
        <taxon>Paracoccaceae</taxon>
        <taxon>Yoonia</taxon>
    </lineage>
</organism>
<evidence type="ECO:0000313" key="2">
    <source>
        <dbReference type="Proteomes" id="UP000228531"/>
    </source>
</evidence>
<reference evidence="1 2" key="1">
    <citation type="submission" date="2017-11" db="EMBL/GenBank/DDBJ databases">
        <title>Genomic Encyclopedia of Archaeal and Bacterial Type Strains, Phase II (KMG-II): From Individual Species to Whole Genera.</title>
        <authorList>
            <person name="Goeker M."/>
        </authorList>
    </citation>
    <scope>NUCLEOTIDE SEQUENCE [LARGE SCALE GENOMIC DNA]</scope>
    <source>
        <strain evidence="1 2">DSM 29128</strain>
    </source>
</reference>